<accession>A0AAP2E0Q8</accession>
<dbReference type="InterPro" id="IPR036390">
    <property type="entry name" value="WH_DNA-bd_sf"/>
</dbReference>
<dbReference type="Gene3D" id="1.10.10.10">
    <property type="entry name" value="Winged helix-like DNA-binding domain superfamily/Winged helix DNA-binding domain"/>
    <property type="match status" value="1"/>
</dbReference>
<dbReference type="GO" id="GO:0003677">
    <property type="term" value="F:DNA binding"/>
    <property type="evidence" value="ECO:0007669"/>
    <property type="project" value="UniProtKB-KW"/>
</dbReference>
<evidence type="ECO:0000256" key="2">
    <source>
        <dbReference type="ARBA" id="ARBA00023125"/>
    </source>
</evidence>
<evidence type="ECO:0000313" key="5">
    <source>
        <dbReference type="EMBL" id="MBT1709507.1"/>
    </source>
</evidence>
<sequence>MEYIHPIRIDSESRIPKYHQIVNSIVGDIEKGLLTVGQRIPSINEISEEYYLSRDTVEKAYNYLKEKQIIVSAKGKGYYVARTVLPSRINILCLLNKLSSYKLQIYNSFVSSLGTNAHVDLTIFHADPNIFLTALREGTGRYDYFVVMPHFKDEHLAHESTTADVLEALRKIPEDRLLLLDNYLPELKRDVASVYQDFKTDIYDALREGQSRLKQYDKLILVYPRKTVYPYPLEILQGFQKFCSDAGFDFEILEELYNDMELQPKDAYITIEENDLVRLIKQVRDKKFMLGKDIGVISYNDTPLKDLLGITVISTDFQVMGETAAYMILKKKRETVKNVFRFIDRGSV</sequence>
<dbReference type="AlphaFoldDB" id="A0AAP2E0Q8"/>
<dbReference type="SUPFAM" id="SSF53822">
    <property type="entry name" value="Periplasmic binding protein-like I"/>
    <property type="match status" value="1"/>
</dbReference>
<proteinExistence type="predicted"/>
<keyword evidence="2" id="KW-0238">DNA-binding</keyword>
<comment type="caution">
    <text evidence="5">The sequence shown here is derived from an EMBL/GenBank/DDBJ whole genome shotgun (WGS) entry which is preliminary data.</text>
</comment>
<keyword evidence="6" id="KW-1185">Reference proteome</keyword>
<feature type="domain" description="HTH gntR-type" evidence="4">
    <location>
        <begin position="15"/>
        <end position="83"/>
    </location>
</feature>
<dbReference type="Proteomes" id="UP001319080">
    <property type="component" value="Unassembled WGS sequence"/>
</dbReference>
<dbReference type="InterPro" id="IPR028082">
    <property type="entry name" value="Peripla_BP_I"/>
</dbReference>
<reference evidence="5 6" key="1">
    <citation type="submission" date="2021-05" db="EMBL/GenBank/DDBJ databases">
        <title>A Polyphasic approach of four new species of the genus Ohtaekwangia: Ohtaekwangia histidinii sp. nov., Ohtaekwangia cretensis sp. nov., Ohtaekwangia indiensis sp. nov., Ohtaekwangia reichenbachii sp. nov. from diverse environment.</title>
        <authorList>
            <person name="Octaviana S."/>
        </authorList>
    </citation>
    <scope>NUCLEOTIDE SEQUENCE [LARGE SCALE GENOMIC DNA]</scope>
    <source>
        <strain evidence="5 6">PWU5</strain>
    </source>
</reference>
<dbReference type="SMART" id="SM00345">
    <property type="entry name" value="HTH_GNTR"/>
    <property type="match status" value="1"/>
</dbReference>
<protein>
    <submittedName>
        <fullName evidence="5">GntR family transcriptional regulator</fullName>
    </submittedName>
</protein>
<dbReference type="SUPFAM" id="SSF46785">
    <property type="entry name" value="Winged helix' DNA-binding domain"/>
    <property type="match status" value="1"/>
</dbReference>
<dbReference type="GO" id="GO:0003700">
    <property type="term" value="F:DNA-binding transcription factor activity"/>
    <property type="evidence" value="ECO:0007669"/>
    <property type="project" value="InterPro"/>
</dbReference>
<evidence type="ECO:0000256" key="3">
    <source>
        <dbReference type="ARBA" id="ARBA00023163"/>
    </source>
</evidence>
<dbReference type="Gene3D" id="3.40.50.2300">
    <property type="match status" value="2"/>
</dbReference>
<dbReference type="Pfam" id="PF00392">
    <property type="entry name" value="GntR"/>
    <property type="match status" value="1"/>
</dbReference>
<dbReference type="EMBL" id="JAHESE010000014">
    <property type="protein sequence ID" value="MBT1709507.1"/>
    <property type="molecule type" value="Genomic_DNA"/>
</dbReference>
<dbReference type="CDD" id="cd07377">
    <property type="entry name" value="WHTH_GntR"/>
    <property type="match status" value="1"/>
</dbReference>
<dbReference type="InterPro" id="IPR036388">
    <property type="entry name" value="WH-like_DNA-bd_sf"/>
</dbReference>
<dbReference type="PANTHER" id="PTHR38445:SF10">
    <property type="entry name" value="GNTR-FAMILY TRANSCRIPTIONAL REGULATOR"/>
    <property type="match status" value="1"/>
</dbReference>
<evidence type="ECO:0000256" key="1">
    <source>
        <dbReference type="ARBA" id="ARBA00023015"/>
    </source>
</evidence>
<evidence type="ECO:0000259" key="4">
    <source>
        <dbReference type="PROSITE" id="PS50949"/>
    </source>
</evidence>
<keyword evidence="3" id="KW-0804">Transcription</keyword>
<name>A0AAP2E0Q8_9BACT</name>
<dbReference type="InterPro" id="IPR000524">
    <property type="entry name" value="Tscrpt_reg_HTH_GntR"/>
</dbReference>
<dbReference type="PROSITE" id="PS50949">
    <property type="entry name" value="HTH_GNTR"/>
    <property type="match status" value="1"/>
</dbReference>
<dbReference type="PANTHER" id="PTHR38445">
    <property type="entry name" value="HTH-TYPE TRANSCRIPTIONAL REPRESSOR YTRA"/>
    <property type="match status" value="1"/>
</dbReference>
<keyword evidence="1" id="KW-0805">Transcription regulation</keyword>
<evidence type="ECO:0000313" key="6">
    <source>
        <dbReference type="Proteomes" id="UP001319080"/>
    </source>
</evidence>
<organism evidence="5 6">
    <name type="scientific">Dawidia cretensis</name>
    <dbReference type="NCBI Taxonomy" id="2782350"/>
    <lineage>
        <taxon>Bacteria</taxon>
        <taxon>Pseudomonadati</taxon>
        <taxon>Bacteroidota</taxon>
        <taxon>Cytophagia</taxon>
        <taxon>Cytophagales</taxon>
        <taxon>Chryseotaleaceae</taxon>
        <taxon>Dawidia</taxon>
    </lineage>
</organism>
<gene>
    <name evidence="5" type="ORF">KK062_14795</name>
</gene>